<proteinExistence type="inferred from homology"/>
<dbReference type="STRING" id="1452487.AVW16_13440"/>
<dbReference type="InterPro" id="IPR001173">
    <property type="entry name" value="Glyco_trans_2-like"/>
</dbReference>
<reference evidence="4" key="1">
    <citation type="submission" date="2016-01" db="EMBL/GenBank/DDBJ databases">
        <title>Draft genome of Chromobacterium sp. F49.</title>
        <authorList>
            <person name="Hong K.W."/>
        </authorList>
    </citation>
    <scope>NUCLEOTIDE SEQUENCE [LARGE SCALE GENOMIC DNA]</scope>
    <source>
        <strain evidence="4">CN10</strain>
    </source>
</reference>
<dbReference type="RefSeq" id="WP_066613777.1">
    <property type="nucleotide sequence ID" value="NZ_LQQU01000035.1"/>
</dbReference>
<evidence type="ECO:0000313" key="3">
    <source>
        <dbReference type="EMBL" id="KZE28868.1"/>
    </source>
</evidence>
<dbReference type="Proteomes" id="UP000076625">
    <property type="component" value="Unassembled WGS sequence"/>
</dbReference>
<dbReference type="PANTHER" id="PTHR43630:SF2">
    <property type="entry name" value="GLYCOSYLTRANSFERASE"/>
    <property type="match status" value="1"/>
</dbReference>
<feature type="domain" description="Glycosyltransferase 2-like" evidence="2">
    <location>
        <begin position="6"/>
        <end position="123"/>
    </location>
</feature>
<comment type="caution">
    <text evidence="3">The sequence shown here is derived from an EMBL/GenBank/DDBJ whole genome shotgun (WGS) entry which is preliminary data.</text>
</comment>
<dbReference type="EMBL" id="LQQU01000035">
    <property type="protein sequence ID" value="KZE28868.1"/>
    <property type="molecule type" value="Genomic_DNA"/>
</dbReference>
<organism evidence="3 4">
    <name type="scientific">Crenobacter luteus</name>
    <dbReference type="NCBI Taxonomy" id="1452487"/>
    <lineage>
        <taxon>Bacteria</taxon>
        <taxon>Pseudomonadati</taxon>
        <taxon>Pseudomonadota</taxon>
        <taxon>Betaproteobacteria</taxon>
        <taxon>Neisseriales</taxon>
        <taxon>Neisseriaceae</taxon>
        <taxon>Crenobacter</taxon>
    </lineage>
</organism>
<gene>
    <name evidence="3" type="ORF">AVW16_13440</name>
</gene>
<dbReference type="CDD" id="cd02511">
    <property type="entry name" value="Beta4Glucosyltransferase"/>
    <property type="match status" value="1"/>
</dbReference>
<evidence type="ECO:0000259" key="2">
    <source>
        <dbReference type="Pfam" id="PF00535"/>
    </source>
</evidence>
<accession>A0A165EX93</accession>
<evidence type="ECO:0000256" key="1">
    <source>
        <dbReference type="ARBA" id="ARBA00038494"/>
    </source>
</evidence>
<dbReference type="SUPFAM" id="SSF53448">
    <property type="entry name" value="Nucleotide-diphospho-sugar transferases"/>
    <property type="match status" value="1"/>
</dbReference>
<comment type="similarity">
    <text evidence="1">Belongs to the glycosyltransferase 2 family. WaaE/KdtX subfamily.</text>
</comment>
<dbReference type="InterPro" id="IPR029044">
    <property type="entry name" value="Nucleotide-diphossugar_trans"/>
</dbReference>
<dbReference type="Gene3D" id="3.90.550.10">
    <property type="entry name" value="Spore Coat Polysaccharide Biosynthesis Protein SpsA, Chain A"/>
    <property type="match status" value="1"/>
</dbReference>
<protein>
    <submittedName>
        <fullName evidence="3">Benzoate transporter</fullName>
    </submittedName>
</protein>
<dbReference type="Pfam" id="PF00535">
    <property type="entry name" value="Glycos_transf_2"/>
    <property type="match status" value="1"/>
</dbReference>
<name>A0A165EX93_9NEIS</name>
<dbReference type="AlphaFoldDB" id="A0A165EX93"/>
<evidence type="ECO:0000313" key="4">
    <source>
        <dbReference type="Proteomes" id="UP000076625"/>
    </source>
</evidence>
<dbReference type="PANTHER" id="PTHR43630">
    <property type="entry name" value="POLY-BETA-1,6-N-ACETYL-D-GLUCOSAMINE SYNTHASE"/>
    <property type="match status" value="1"/>
</dbReference>
<keyword evidence="4" id="KW-1185">Reference proteome</keyword>
<dbReference type="OrthoDB" id="9815923at2"/>
<sequence length="252" mass="28517">MVLSISVVLITKNAAHSLKACLDSCRFADEVVLVDSGSRDDTIAIANTYGARVIHQDWLGFGPQKQFAVGQARNDWVLCLDADEWLSETLRNEIIGLPRHPQAVAYRFPRCNKFMGRFLRHGEGYPDMSLRLFDRRRARWSDHAVHEYVIADGPVGTLSGDLMHESGEDISVYLAKQNRYTDLQADALFVAGKRVGALKLVSSPLLRFFKFYLVRQGFRDGLPGLVHILIGCFNSFVKYAKLLEKQRLEKKT</sequence>